<dbReference type="Pfam" id="PF00338">
    <property type="entry name" value="Ribosomal_S10"/>
    <property type="match status" value="1"/>
</dbReference>
<dbReference type="InterPro" id="IPR036838">
    <property type="entry name" value="Ribosomal_uS10_dom_sf"/>
</dbReference>
<reference evidence="6" key="1">
    <citation type="journal article" date="2014" name="Genome Biol. Evol.">
        <title>Pangenome evidence for extensive interdomain horizontal transfer affecting lineage core and shell genes in uncultured planktonic thaumarchaeota and euryarchaeota.</title>
        <authorList>
            <person name="Deschamps P."/>
            <person name="Zivanovic Y."/>
            <person name="Moreira D."/>
            <person name="Rodriguez-Valera F."/>
            <person name="Lopez-Garcia P."/>
        </authorList>
    </citation>
    <scope>NUCLEOTIDE SEQUENCE</scope>
</reference>
<organism evidence="6">
    <name type="scientific">uncultured marine group II/III euryarchaeote KM3_12_C02</name>
    <dbReference type="NCBI Taxonomy" id="1457858"/>
    <lineage>
        <taxon>Archaea</taxon>
        <taxon>Methanobacteriati</taxon>
        <taxon>Methanobacteriota</taxon>
        <taxon>environmental samples</taxon>
    </lineage>
</organism>
<accession>A0A075G9S8</accession>
<gene>
    <name evidence="6" type="primary">RP-S10</name>
    <name evidence="4" type="synonym">rps10</name>
    <name evidence="6" type="synonym">rpsJ</name>
</gene>
<evidence type="ECO:0000256" key="4">
    <source>
        <dbReference type="HAMAP-Rule" id="MF_00508"/>
    </source>
</evidence>
<dbReference type="HAMAP" id="MF_00508">
    <property type="entry name" value="Ribosomal_uS10"/>
    <property type="match status" value="1"/>
</dbReference>
<sequence>MASITAIKVTGMNHVDVDSLCDGIKQISDQTGVSMRGPIPLPTRRLVVPCRKAPDGEGNETWDHWEMRVHKRLIELEINSTKDEAVLARVVHGLEIPDTVTIEITLRNVN</sequence>
<dbReference type="GO" id="GO:0015935">
    <property type="term" value="C:small ribosomal subunit"/>
    <property type="evidence" value="ECO:0007669"/>
    <property type="project" value="UniProtKB-UniRule"/>
</dbReference>
<feature type="domain" description="Small ribosomal subunit protein uS10" evidence="5">
    <location>
        <begin position="6"/>
        <end position="105"/>
    </location>
</feature>
<evidence type="ECO:0000313" key="6">
    <source>
        <dbReference type="EMBL" id="AIF00110.1"/>
    </source>
</evidence>
<dbReference type="GO" id="GO:0003735">
    <property type="term" value="F:structural constituent of ribosome"/>
    <property type="evidence" value="ECO:0007669"/>
    <property type="project" value="UniProtKB-UniRule"/>
</dbReference>
<dbReference type="InterPro" id="IPR005729">
    <property type="entry name" value="Ribosomal_uS10_euk/arc"/>
</dbReference>
<proteinExistence type="inferred from homology"/>
<name>A0A075G9S8_9EURY</name>
<dbReference type="AlphaFoldDB" id="A0A075G9S8"/>
<dbReference type="Gene3D" id="3.30.70.600">
    <property type="entry name" value="Ribosomal protein S10 domain"/>
    <property type="match status" value="1"/>
</dbReference>
<comment type="function">
    <text evidence="4">Involved in the binding of tRNA to the ribosomes.</text>
</comment>
<dbReference type="InterPro" id="IPR001848">
    <property type="entry name" value="Ribosomal_uS10"/>
</dbReference>
<evidence type="ECO:0000256" key="2">
    <source>
        <dbReference type="ARBA" id="ARBA00022980"/>
    </source>
</evidence>
<protein>
    <recommendedName>
        <fullName evidence="4">Small ribosomal subunit protein uS10</fullName>
    </recommendedName>
</protein>
<dbReference type="PANTHER" id="PTHR11700">
    <property type="entry name" value="30S RIBOSOMAL PROTEIN S10 FAMILY MEMBER"/>
    <property type="match status" value="1"/>
</dbReference>
<dbReference type="EMBL" id="KF900581">
    <property type="protein sequence ID" value="AIF00110.1"/>
    <property type="molecule type" value="Genomic_DNA"/>
</dbReference>
<dbReference type="SUPFAM" id="SSF54999">
    <property type="entry name" value="Ribosomal protein S10"/>
    <property type="match status" value="1"/>
</dbReference>
<comment type="similarity">
    <text evidence="1 4">Belongs to the universal ribosomal protein uS10 family.</text>
</comment>
<evidence type="ECO:0000259" key="5">
    <source>
        <dbReference type="SMART" id="SM01403"/>
    </source>
</evidence>
<comment type="subunit">
    <text evidence="4">Part of the 30S ribosomal subunit.</text>
</comment>
<dbReference type="PRINTS" id="PR00971">
    <property type="entry name" value="RIBOSOMALS10"/>
</dbReference>
<evidence type="ECO:0000256" key="3">
    <source>
        <dbReference type="ARBA" id="ARBA00023274"/>
    </source>
</evidence>
<dbReference type="GO" id="GO:0006412">
    <property type="term" value="P:translation"/>
    <property type="evidence" value="ECO:0007669"/>
    <property type="project" value="UniProtKB-UniRule"/>
</dbReference>
<dbReference type="SMART" id="SM01403">
    <property type="entry name" value="Ribosomal_S10"/>
    <property type="match status" value="1"/>
</dbReference>
<keyword evidence="2 4" id="KW-0689">Ribosomal protein</keyword>
<dbReference type="GO" id="GO:0000049">
    <property type="term" value="F:tRNA binding"/>
    <property type="evidence" value="ECO:0007669"/>
    <property type="project" value="UniProtKB-UniRule"/>
</dbReference>
<dbReference type="InterPro" id="IPR027486">
    <property type="entry name" value="Ribosomal_uS10_dom"/>
</dbReference>
<evidence type="ECO:0000256" key="1">
    <source>
        <dbReference type="ARBA" id="ARBA00007102"/>
    </source>
</evidence>
<keyword evidence="3 4" id="KW-0687">Ribonucleoprotein</keyword>
<dbReference type="NCBIfam" id="TIGR01046">
    <property type="entry name" value="uS10_euk_arch"/>
    <property type="match status" value="1"/>
</dbReference>